<keyword evidence="9" id="KW-1185">Reference proteome</keyword>
<keyword evidence="5 6" id="KW-0472">Membrane</keyword>
<feature type="transmembrane region" description="Helical" evidence="6">
    <location>
        <begin position="6"/>
        <end position="31"/>
    </location>
</feature>
<dbReference type="PANTHER" id="PTHR47371:SF3">
    <property type="entry name" value="PHOSPHOGLYCEROL TRANSFERASE I"/>
    <property type="match status" value="1"/>
</dbReference>
<dbReference type="InterPro" id="IPR017850">
    <property type="entry name" value="Alkaline_phosphatase_core_sf"/>
</dbReference>
<evidence type="ECO:0000256" key="1">
    <source>
        <dbReference type="ARBA" id="ARBA00004651"/>
    </source>
</evidence>
<keyword evidence="4 6" id="KW-1133">Transmembrane helix</keyword>
<accession>A0A3D8J9L9</accession>
<evidence type="ECO:0000313" key="9">
    <source>
        <dbReference type="Proteomes" id="UP000256695"/>
    </source>
</evidence>
<dbReference type="CDD" id="cd16015">
    <property type="entry name" value="LTA_synthase"/>
    <property type="match status" value="1"/>
</dbReference>
<evidence type="ECO:0000256" key="5">
    <source>
        <dbReference type="ARBA" id="ARBA00023136"/>
    </source>
</evidence>
<sequence>MILKNLLKTLIFALILAVLFITLRIIFIVYVGILHNEMNIEQWNISLFLDSILCLYNGMQYDNRIVALFTILYLIFSFIFKDRGLKIFTSFSIAIIVILDIGNMVFFLIYHDIYNSNLLGLIFDDRIAILQTGLSGEYFISVKILCAFVIVFIFLWFYQKSIAFINTLTFKKYHLINTISAAIFLLLLLTFFINASFSFKGKSLDQQITPSQNLFLKKITTDSFRALYFVYKGYKVITKSSMSDFYPKDINTTLQEYFDINTNPPYDIYKLLEQSSQNTASAKIRHIFYIVSESLSKWHFEERFDDINLMSATKNLIKNPHAISIDYFLENAPSTAKSLDSQISGLLQLDIPLHTLIGKIPSFETSIANIVKKLHYQTYFYYGGSGNWQKLDTFTHSQGFNKLFDESFLLNFAKQKDYPSPYKNIWGVSDNVLFDFIFENTTNTPSFNMIMTTSNHPPYDIPLEKYGVPLQKIQDFIDTNHLPISAKILGHIYWYDKILIDFIEKMSKKYPDSLFIITGDHYDRNYPNNPNIAITKQIPCIIYAPTLSLHKTTNIGAHIDIAPTIIELISHKDFKYSSFGNPLASTNPNFKIPNKLALGYFVIGNKDMLYTPNENPIFITKQANITHIQTLYEKLNQAKAISWYLIFKNQEAQK</sequence>
<dbReference type="InterPro" id="IPR050448">
    <property type="entry name" value="OpgB/LTA_synthase_biosynth"/>
</dbReference>
<evidence type="ECO:0000256" key="3">
    <source>
        <dbReference type="ARBA" id="ARBA00022692"/>
    </source>
</evidence>
<name>A0A3D8J9L9_9HELI</name>
<dbReference type="GO" id="GO:0016740">
    <property type="term" value="F:transferase activity"/>
    <property type="evidence" value="ECO:0007669"/>
    <property type="project" value="UniProtKB-KW"/>
</dbReference>
<feature type="transmembrane region" description="Helical" evidence="6">
    <location>
        <begin position="179"/>
        <end position="199"/>
    </location>
</feature>
<reference evidence="8 9" key="1">
    <citation type="submission" date="2018-04" db="EMBL/GenBank/DDBJ databases">
        <title>Novel Campyloabacter and Helicobacter Species and Strains.</title>
        <authorList>
            <person name="Mannion A.J."/>
            <person name="Shen Z."/>
            <person name="Fox J.G."/>
        </authorList>
    </citation>
    <scope>NUCLEOTIDE SEQUENCE [LARGE SCALE GENOMIC DNA]</scope>
    <source>
        <strain evidence="8 9">MIT 04-9362</strain>
    </source>
</reference>
<feature type="transmembrane region" description="Helical" evidence="6">
    <location>
        <begin position="138"/>
        <end position="158"/>
    </location>
</feature>
<evidence type="ECO:0000256" key="6">
    <source>
        <dbReference type="SAM" id="Phobius"/>
    </source>
</evidence>
<feature type="transmembrane region" description="Helical" evidence="6">
    <location>
        <begin position="65"/>
        <end position="80"/>
    </location>
</feature>
<dbReference type="Pfam" id="PF00884">
    <property type="entry name" value="Sulfatase"/>
    <property type="match status" value="1"/>
</dbReference>
<dbReference type="Gene3D" id="3.40.720.10">
    <property type="entry name" value="Alkaline Phosphatase, subunit A"/>
    <property type="match status" value="1"/>
</dbReference>
<dbReference type="PANTHER" id="PTHR47371">
    <property type="entry name" value="LIPOTEICHOIC ACID SYNTHASE"/>
    <property type="match status" value="1"/>
</dbReference>
<dbReference type="RefSeq" id="WP_115578820.1">
    <property type="nucleotide sequence ID" value="NZ_NXLX01000006.1"/>
</dbReference>
<keyword evidence="2" id="KW-1003">Cell membrane</keyword>
<keyword evidence="3 6" id="KW-0812">Transmembrane</keyword>
<proteinExistence type="predicted"/>
<feature type="domain" description="Sulfatase N-terminal" evidence="7">
    <location>
        <begin position="286"/>
        <end position="569"/>
    </location>
</feature>
<dbReference type="InterPro" id="IPR000917">
    <property type="entry name" value="Sulfatase_N"/>
</dbReference>
<keyword evidence="8" id="KW-0808">Transferase</keyword>
<dbReference type="SUPFAM" id="SSF53649">
    <property type="entry name" value="Alkaline phosphatase-like"/>
    <property type="match status" value="1"/>
</dbReference>
<dbReference type="Proteomes" id="UP000256695">
    <property type="component" value="Unassembled WGS sequence"/>
</dbReference>
<dbReference type="EMBL" id="NXLX01000006">
    <property type="protein sequence ID" value="RDU73990.1"/>
    <property type="molecule type" value="Genomic_DNA"/>
</dbReference>
<evidence type="ECO:0000256" key="2">
    <source>
        <dbReference type="ARBA" id="ARBA00022475"/>
    </source>
</evidence>
<gene>
    <name evidence="8" type="ORF">CQA57_03315</name>
</gene>
<protein>
    <submittedName>
        <fullName evidence="8">Phosphatidylglycerol--membrane-oligosaccharide glycerophosphotransferase</fullName>
    </submittedName>
</protein>
<comment type="caution">
    <text evidence="8">The sequence shown here is derived from an EMBL/GenBank/DDBJ whole genome shotgun (WGS) entry which is preliminary data.</text>
</comment>
<comment type="subcellular location">
    <subcellularLocation>
        <location evidence="1">Cell membrane</location>
        <topology evidence="1">Multi-pass membrane protein</topology>
    </subcellularLocation>
</comment>
<evidence type="ECO:0000313" key="8">
    <source>
        <dbReference type="EMBL" id="RDU73990.1"/>
    </source>
</evidence>
<dbReference type="GO" id="GO:0005886">
    <property type="term" value="C:plasma membrane"/>
    <property type="evidence" value="ECO:0007669"/>
    <property type="project" value="UniProtKB-SubCell"/>
</dbReference>
<evidence type="ECO:0000259" key="7">
    <source>
        <dbReference type="Pfam" id="PF00884"/>
    </source>
</evidence>
<evidence type="ECO:0000256" key="4">
    <source>
        <dbReference type="ARBA" id="ARBA00022989"/>
    </source>
</evidence>
<feature type="transmembrane region" description="Helical" evidence="6">
    <location>
        <begin position="87"/>
        <end position="110"/>
    </location>
</feature>
<dbReference type="OrthoDB" id="9760224at2"/>
<dbReference type="AlphaFoldDB" id="A0A3D8J9L9"/>
<organism evidence="8 9">
    <name type="scientific">Helicobacter anseris</name>
    <dbReference type="NCBI Taxonomy" id="375926"/>
    <lineage>
        <taxon>Bacteria</taxon>
        <taxon>Pseudomonadati</taxon>
        <taxon>Campylobacterota</taxon>
        <taxon>Epsilonproteobacteria</taxon>
        <taxon>Campylobacterales</taxon>
        <taxon>Helicobacteraceae</taxon>
        <taxon>Helicobacter</taxon>
    </lineage>
</organism>